<keyword evidence="5" id="KW-0418">Kinase</keyword>
<dbReference type="SMART" id="SM00448">
    <property type="entry name" value="REC"/>
    <property type="match status" value="1"/>
</dbReference>
<dbReference type="InterPro" id="IPR003018">
    <property type="entry name" value="GAF"/>
</dbReference>
<feature type="compositionally biased region" description="Low complexity" evidence="7">
    <location>
        <begin position="797"/>
        <end position="806"/>
    </location>
</feature>
<dbReference type="InterPro" id="IPR001789">
    <property type="entry name" value="Sig_transdc_resp-reg_receiver"/>
</dbReference>
<dbReference type="InterPro" id="IPR004358">
    <property type="entry name" value="Sig_transdc_His_kin-like_C"/>
</dbReference>
<feature type="region of interest" description="Disordered" evidence="7">
    <location>
        <begin position="831"/>
        <end position="892"/>
    </location>
</feature>
<dbReference type="InterPro" id="IPR003661">
    <property type="entry name" value="HisK_dim/P_dom"/>
</dbReference>
<evidence type="ECO:0000256" key="6">
    <source>
        <dbReference type="PROSITE-ProRule" id="PRU00169"/>
    </source>
</evidence>
<dbReference type="PANTHER" id="PTHR43047">
    <property type="entry name" value="TWO-COMPONENT HISTIDINE PROTEIN KINASE"/>
    <property type="match status" value="1"/>
</dbReference>
<dbReference type="AlphaFoldDB" id="A0A0K1H3J6"/>
<protein>
    <recommendedName>
        <fullName evidence="2">histidine kinase</fullName>
        <ecNumber evidence="2">2.7.13.3</ecNumber>
    </recommendedName>
</protein>
<dbReference type="Pfam" id="PF00360">
    <property type="entry name" value="PHY"/>
    <property type="match status" value="1"/>
</dbReference>
<name>A0A0K1H3J6_9PHAE</name>
<dbReference type="GO" id="GO:0005886">
    <property type="term" value="C:plasma membrane"/>
    <property type="evidence" value="ECO:0007669"/>
    <property type="project" value="TreeGrafter"/>
</dbReference>
<dbReference type="InterPro" id="IPR005467">
    <property type="entry name" value="His_kinase_dom"/>
</dbReference>
<dbReference type="Gene3D" id="1.10.287.130">
    <property type="match status" value="1"/>
</dbReference>
<dbReference type="SUPFAM" id="SSF52172">
    <property type="entry name" value="CheY-like"/>
    <property type="match status" value="1"/>
</dbReference>
<dbReference type="GO" id="GO:0006355">
    <property type="term" value="P:regulation of DNA-templated transcription"/>
    <property type="evidence" value="ECO:0007669"/>
    <property type="project" value="InterPro"/>
</dbReference>
<feature type="compositionally biased region" description="Gly residues" evidence="7">
    <location>
        <begin position="844"/>
        <end position="853"/>
    </location>
</feature>
<dbReference type="Gene3D" id="3.30.450.270">
    <property type="match status" value="1"/>
</dbReference>
<dbReference type="InterPro" id="IPR011006">
    <property type="entry name" value="CheY-like_superfamily"/>
</dbReference>
<dbReference type="GO" id="GO:0009584">
    <property type="term" value="P:detection of visible light"/>
    <property type="evidence" value="ECO:0007669"/>
    <property type="project" value="InterPro"/>
</dbReference>
<keyword evidence="3 6" id="KW-0597">Phosphoprotein</keyword>
<reference evidence="11" key="2">
    <citation type="submission" date="2015-05" db="EMBL/GenBank/DDBJ databases">
        <authorList>
            <person name="Wang D.B."/>
            <person name="Wang M."/>
        </authorList>
    </citation>
    <scope>NUCLEOTIDE SEQUENCE</scope>
    <source>
        <strain evidence="11">APTP_0027729</strain>
    </source>
</reference>
<keyword evidence="4" id="KW-0808">Transferase</keyword>
<feature type="modified residue" description="4-aspartylphosphate" evidence="6">
    <location>
        <position position="1086"/>
    </location>
</feature>
<dbReference type="PANTHER" id="PTHR43047:SF69">
    <property type="entry name" value="HISTIDINE KINASE CONTAINING CHEY-HOMOLOGOUS RECEIVER DOMAIN-RELATED"/>
    <property type="match status" value="1"/>
</dbReference>
<dbReference type="PROSITE" id="PS50109">
    <property type="entry name" value="HIS_KIN"/>
    <property type="match status" value="1"/>
</dbReference>
<dbReference type="Gene3D" id="3.40.50.2300">
    <property type="match status" value="1"/>
</dbReference>
<dbReference type="InterPro" id="IPR036890">
    <property type="entry name" value="HATPase_C_sf"/>
</dbReference>
<dbReference type="SUPFAM" id="SSF55874">
    <property type="entry name" value="ATPase domain of HSP90 chaperone/DNA topoisomerase II/histidine kinase"/>
    <property type="match status" value="2"/>
</dbReference>
<dbReference type="PROSITE" id="PS50110">
    <property type="entry name" value="RESPONSE_REGULATORY"/>
    <property type="match status" value="1"/>
</dbReference>
<gene>
    <name evidence="11" type="primary">PHY</name>
</gene>
<dbReference type="CDD" id="cd17546">
    <property type="entry name" value="REC_hyHK_CKI1_RcsC-like"/>
    <property type="match status" value="1"/>
</dbReference>
<feature type="domain" description="Histidine kinase" evidence="9">
    <location>
        <begin position="621"/>
        <end position="992"/>
    </location>
</feature>
<evidence type="ECO:0000256" key="7">
    <source>
        <dbReference type="SAM" id="MobiDB-lite"/>
    </source>
</evidence>
<feature type="region of interest" description="Disordered" evidence="7">
    <location>
        <begin position="992"/>
        <end position="1022"/>
    </location>
</feature>
<evidence type="ECO:0000313" key="11">
    <source>
        <dbReference type="EMBL" id="AKT74329.1"/>
    </source>
</evidence>
<dbReference type="InterPro" id="IPR029016">
    <property type="entry name" value="GAF-like_dom_sf"/>
</dbReference>
<evidence type="ECO:0000256" key="5">
    <source>
        <dbReference type="ARBA" id="ARBA00022777"/>
    </source>
</evidence>
<evidence type="ECO:0000256" key="4">
    <source>
        <dbReference type="ARBA" id="ARBA00022679"/>
    </source>
</evidence>
<organism evidence="11">
    <name type="scientific">Ishige okamurae</name>
    <dbReference type="NCBI Taxonomy" id="233772"/>
    <lineage>
        <taxon>Eukaryota</taxon>
        <taxon>Sar</taxon>
        <taxon>Stramenopiles</taxon>
        <taxon>Ochrophyta</taxon>
        <taxon>PX clade</taxon>
        <taxon>Phaeophyceae</taxon>
        <taxon>Ectocarpales</taxon>
        <taxon>Ishigeaceae</taxon>
        <taxon>Ishige</taxon>
    </lineage>
</organism>
<dbReference type="SMART" id="SM00388">
    <property type="entry name" value="HisKA"/>
    <property type="match status" value="1"/>
</dbReference>
<reference evidence="11" key="1">
    <citation type="journal article" date="2015" name="Nat. Commun.">
        <title>Phytochrome diversity in green plants and the origin of canonical plant phytochromes.</title>
        <authorList>
            <person name="Li F.W."/>
            <person name="Melkonian M."/>
            <person name="Rothfels C.J."/>
            <person name="Villarreal J.C."/>
            <person name="Stevenson D.W."/>
            <person name="Graham S.W."/>
            <person name="Wong G.K."/>
            <person name="Pryer K.M."/>
            <person name="Mathews S."/>
        </authorList>
    </citation>
    <scope>NUCLEOTIDE SEQUENCE</scope>
    <source>
        <strain evidence="11">APTP_0027729</strain>
    </source>
</reference>
<dbReference type="InterPro" id="IPR036097">
    <property type="entry name" value="HisK_dim/P_sf"/>
</dbReference>
<dbReference type="InterPro" id="IPR003594">
    <property type="entry name" value="HATPase_dom"/>
</dbReference>
<dbReference type="Gene3D" id="3.30.565.10">
    <property type="entry name" value="Histidine kinase-like ATPase, C-terminal domain"/>
    <property type="match status" value="2"/>
</dbReference>
<evidence type="ECO:0000256" key="3">
    <source>
        <dbReference type="ARBA" id="ARBA00022553"/>
    </source>
</evidence>
<feature type="compositionally biased region" description="Basic and acidic residues" evidence="7">
    <location>
        <begin position="1002"/>
        <end position="1016"/>
    </location>
</feature>
<dbReference type="CDD" id="cd00082">
    <property type="entry name" value="HisKA"/>
    <property type="match status" value="1"/>
</dbReference>
<dbReference type="InterPro" id="IPR035965">
    <property type="entry name" value="PAS-like_dom_sf"/>
</dbReference>
<comment type="catalytic activity">
    <reaction evidence="1">
        <text>ATP + protein L-histidine = ADP + protein N-phospho-L-histidine.</text>
        <dbReference type="EC" id="2.7.13.3"/>
    </reaction>
</comment>
<dbReference type="SUPFAM" id="SSF55781">
    <property type="entry name" value="GAF domain-like"/>
    <property type="match status" value="2"/>
</dbReference>
<feature type="region of interest" description="Disordered" evidence="7">
    <location>
        <begin position="788"/>
        <end position="808"/>
    </location>
</feature>
<feature type="compositionally biased region" description="Low complexity" evidence="7">
    <location>
        <begin position="879"/>
        <end position="892"/>
    </location>
</feature>
<evidence type="ECO:0000259" key="10">
    <source>
        <dbReference type="PROSITE" id="PS50110"/>
    </source>
</evidence>
<dbReference type="GO" id="GO:0009927">
    <property type="term" value="F:histidine phosphotransfer kinase activity"/>
    <property type="evidence" value="ECO:0007669"/>
    <property type="project" value="TreeGrafter"/>
</dbReference>
<dbReference type="InterPro" id="IPR043150">
    <property type="entry name" value="Phytochrome_PHY_sf"/>
</dbReference>
<dbReference type="Pfam" id="PF00072">
    <property type="entry name" value="Response_reg"/>
    <property type="match status" value="1"/>
</dbReference>
<sequence length="1165" mass="126859">MNLSSSQQLDTPLGNGILPYDQPRDLDKALTVCDRERIHEIGTIQELGWVIIIEEDDLAKASGFRISAISDNVGRAEWSPSKDAGSFLGHDMANLFQGDALERILDLYDRLAAVVPSKKGGAGARLHSVLRLPLRSDPRGSSSPENAPGEDLKDPGDGCLCVEENAESTHEILVVNCSMSVSGMKNWLLEIEEPISKHGGQEAGGEGRDVAISGLLQTGDIISRIRLADSLEAVTAMTCNWVLSILPEFDRGMVYRFADDLSGEVVYEKVQPHRHDVVKSSYLNLRFPAGDLPLPARLMYLKDRLRFISDCEGPESRMLGPVSQHAAPGSKLDLSMCSFRGTAKVHITYMRNMGVRSSMSLAIIVDENLWGLYSFHSYTGTVKITTEQRLMFESAAAVSSTRVFGFQRQGRADVRLRLSQALMNLTTSGSLEDFVQANHQQLLYTLRAHCVMICRNFVEYVAYGDKTIALPVSSLRELDLRRESAGAHVLTLTSYNPTRGSDTGVGVALMVWDTVALIFVRKCRVHDQKWAGRPDEPKIANAQGQLHPRASFDVYKEKGRKESETWTELDMEMLGTIADRVRVHLFETQSLINMKDSLEKSNNEAVKAVKQSRELQEFFAHMSHELRTPFHGVMASLQLLVAGAGRMAEDERTEIVESALECGDVMLTTLNDILLIAKNNHAPELRRDLFDVATVISTTFHTMKQFARGKGVHLMASISQSSPASLQVIGDRDRVKHVIQNLVNNAIKFTNSGGDVNLTLTILETFSEVKSMWNTDLQRYQNSLWSPGDASDPLENAAASSSARSDSLVETLSSSPRFRLGSNAEPEYAAEVTKHAASSPNLLGSGGGGGSGLASGTSRRGPSNGASGTKPASLGRRLSSSPNATTASGASASASALKLSKSSTYAPVTPRDVRWCVFSVEDTGVGVPADQLSSMLKAYEQLYHRAAQNTTQGTGLGLHICTMNVKSMGGAFGVASTPGSGTLFRCAIPLEPSATQNSDDSSAEHGREKEREDKSEAPTQKRARPTVFLVVDDSKLNLRLCSKKITLALGEDITVMTAMDGWLALQIVQQMRSSDPPVHITGIIMDKHMPGMSGVECTRRIRAMEAERGCVRPVPIIAFTADLTDVAREELKQAGSTAFLSKPSAAGELESICRELVRAEEKEAV</sequence>
<dbReference type="Gene3D" id="3.30.450.20">
    <property type="entry name" value="PAS domain"/>
    <property type="match status" value="2"/>
</dbReference>
<evidence type="ECO:0000256" key="1">
    <source>
        <dbReference type="ARBA" id="ARBA00000085"/>
    </source>
</evidence>
<dbReference type="Pfam" id="PF00512">
    <property type="entry name" value="HisKA"/>
    <property type="match status" value="1"/>
</dbReference>
<dbReference type="Pfam" id="PF02518">
    <property type="entry name" value="HATPase_c"/>
    <property type="match status" value="1"/>
</dbReference>
<dbReference type="SUPFAM" id="SSF55785">
    <property type="entry name" value="PYP-like sensor domain (PAS domain)"/>
    <property type="match status" value="1"/>
</dbReference>
<dbReference type="Pfam" id="PF01590">
    <property type="entry name" value="GAF"/>
    <property type="match status" value="1"/>
</dbReference>
<evidence type="ECO:0000259" key="9">
    <source>
        <dbReference type="PROSITE" id="PS50109"/>
    </source>
</evidence>
<feature type="domain" description="Phytochrome chromophore attachment site" evidence="8">
    <location>
        <begin position="249"/>
        <end position="397"/>
    </location>
</feature>
<dbReference type="PROSITE" id="PS50046">
    <property type="entry name" value="PHYTOCHROME_2"/>
    <property type="match status" value="1"/>
</dbReference>
<dbReference type="Gene3D" id="3.30.450.40">
    <property type="match status" value="1"/>
</dbReference>
<dbReference type="EC" id="2.7.13.3" evidence="2"/>
<feature type="domain" description="Response regulatory" evidence="10">
    <location>
        <begin position="1027"/>
        <end position="1157"/>
    </location>
</feature>
<dbReference type="SMART" id="SM00387">
    <property type="entry name" value="HATPase_c"/>
    <property type="match status" value="1"/>
</dbReference>
<evidence type="ECO:0000256" key="2">
    <source>
        <dbReference type="ARBA" id="ARBA00012438"/>
    </source>
</evidence>
<dbReference type="InterPro" id="IPR016132">
    <property type="entry name" value="Phyto_chromo_attachment"/>
</dbReference>
<accession>A0A0K1H3J6</accession>
<dbReference type="PRINTS" id="PR00344">
    <property type="entry name" value="BCTRLSENSOR"/>
</dbReference>
<dbReference type="GO" id="GO:0000155">
    <property type="term" value="F:phosphorelay sensor kinase activity"/>
    <property type="evidence" value="ECO:0007669"/>
    <property type="project" value="InterPro"/>
</dbReference>
<proteinExistence type="evidence at transcript level"/>
<dbReference type="SUPFAM" id="SSF47384">
    <property type="entry name" value="Homodimeric domain of signal transducing histidine kinase"/>
    <property type="match status" value="1"/>
</dbReference>
<feature type="region of interest" description="Disordered" evidence="7">
    <location>
        <begin position="134"/>
        <end position="156"/>
    </location>
</feature>
<evidence type="ECO:0000259" key="8">
    <source>
        <dbReference type="PROSITE" id="PS50046"/>
    </source>
</evidence>
<dbReference type="InterPro" id="IPR013515">
    <property type="entry name" value="Phytochrome_cen-reg"/>
</dbReference>
<dbReference type="EMBL" id="KT003816">
    <property type="protein sequence ID" value="AKT74329.1"/>
    <property type="molecule type" value="mRNA"/>
</dbReference>